<name>A0AAE2CGL8_9LAMI</name>
<evidence type="ECO:0000313" key="1">
    <source>
        <dbReference type="EMBL" id="KAK4421352.1"/>
    </source>
</evidence>
<dbReference type="AlphaFoldDB" id="A0AAE2CGL8"/>
<comment type="caution">
    <text evidence="1">The sequence shown here is derived from an EMBL/GenBank/DDBJ whole genome shotgun (WGS) entry which is preliminary data.</text>
</comment>
<keyword evidence="2" id="KW-1185">Reference proteome</keyword>
<accession>A0AAE2CGL8</accession>
<sequence length="167" mass="18821">MSRTKQPTLRDFNHHKGFRHHKGYCTKLSHEEDDIKISGAIEQEEETEAAIEEGEAEAAFWRRRTKRVVAAPRIWRRGVSKTQKIEETPNYINPRIFGFGRVGSDGWAEASGPSDLSNRKRYEEMMNKVLALHKAYPLPLSAHSRKVSSYCGAGNVVAGAEIAQIGK</sequence>
<reference evidence="1" key="2">
    <citation type="journal article" date="2024" name="Plant">
        <title>Genomic evolution and insights into agronomic trait innovations of Sesamum species.</title>
        <authorList>
            <person name="Miao H."/>
            <person name="Wang L."/>
            <person name="Qu L."/>
            <person name="Liu H."/>
            <person name="Sun Y."/>
            <person name="Le M."/>
            <person name="Wang Q."/>
            <person name="Wei S."/>
            <person name="Zheng Y."/>
            <person name="Lin W."/>
            <person name="Duan Y."/>
            <person name="Cao H."/>
            <person name="Xiong S."/>
            <person name="Wang X."/>
            <person name="Wei L."/>
            <person name="Li C."/>
            <person name="Ma Q."/>
            <person name="Ju M."/>
            <person name="Zhao R."/>
            <person name="Li G."/>
            <person name="Mu C."/>
            <person name="Tian Q."/>
            <person name="Mei H."/>
            <person name="Zhang T."/>
            <person name="Gao T."/>
            <person name="Zhang H."/>
        </authorList>
    </citation>
    <scope>NUCLEOTIDE SEQUENCE</scope>
    <source>
        <strain evidence="1">3651</strain>
    </source>
</reference>
<dbReference type="Proteomes" id="UP001293254">
    <property type="component" value="Unassembled WGS sequence"/>
</dbReference>
<reference evidence="1" key="1">
    <citation type="submission" date="2020-06" db="EMBL/GenBank/DDBJ databases">
        <authorList>
            <person name="Li T."/>
            <person name="Hu X."/>
            <person name="Zhang T."/>
            <person name="Song X."/>
            <person name="Zhang H."/>
            <person name="Dai N."/>
            <person name="Sheng W."/>
            <person name="Hou X."/>
            <person name="Wei L."/>
        </authorList>
    </citation>
    <scope>NUCLEOTIDE SEQUENCE</scope>
    <source>
        <strain evidence="1">3651</strain>
        <tissue evidence="1">Leaf</tissue>
    </source>
</reference>
<protein>
    <submittedName>
        <fullName evidence="1">Uncharacterized protein</fullName>
    </submittedName>
</protein>
<dbReference type="EMBL" id="JACGWO010000008">
    <property type="protein sequence ID" value="KAK4421352.1"/>
    <property type="molecule type" value="Genomic_DNA"/>
</dbReference>
<organism evidence="1 2">
    <name type="scientific">Sesamum alatum</name>
    <dbReference type="NCBI Taxonomy" id="300844"/>
    <lineage>
        <taxon>Eukaryota</taxon>
        <taxon>Viridiplantae</taxon>
        <taxon>Streptophyta</taxon>
        <taxon>Embryophyta</taxon>
        <taxon>Tracheophyta</taxon>
        <taxon>Spermatophyta</taxon>
        <taxon>Magnoliopsida</taxon>
        <taxon>eudicotyledons</taxon>
        <taxon>Gunneridae</taxon>
        <taxon>Pentapetalae</taxon>
        <taxon>asterids</taxon>
        <taxon>lamiids</taxon>
        <taxon>Lamiales</taxon>
        <taxon>Pedaliaceae</taxon>
        <taxon>Sesamum</taxon>
    </lineage>
</organism>
<evidence type="ECO:0000313" key="2">
    <source>
        <dbReference type="Proteomes" id="UP001293254"/>
    </source>
</evidence>
<gene>
    <name evidence="1" type="ORF">Salat_2085700</name>
</gene>
<proteinExistence type="predicted"/>